<dbReference type="InterPro" id="IPR036188">
    <property type="entry name" value="FAD/NAD-bd_sf"/>
</dbReference>
<sequence length="358" mass="38291">MIDFLVIGGGIAGVSAAARLSEFGKVTLLERETALGYHASGRSAALFESNYGLKSTVELSKASAEFHTNAHGGFLSARGLLVLGKAGEATDFAHACDNLNVAPIDVERAFELVPILDPANVKHAAFHKAAYDIDTDLQIQTFARVCRQNGSAVLTNQDVTDIKRLDAGWEVTSSGQVHNARMLFNAAGAWVDHIAELAGIAPLGFTPLRRSMARIPAPANHDVSPWPMMLGCREDWYAKPDAGSLLVSPAEEDPMSPFDAWPDDIVLAEGIARYQEFVTEDVTRLTASWAGLRTFSPDRNLVLGPALDDAGFFWVAGQGGYGFQTAPAASQLIVDLVTGKPSDLDPDTLAAINPNRFA</sequence>
<dbReference type="PANTHER" id="PTHR13847">
    <property type="entry name" value="SARCOSINE DEHYDROGENASE-RELATED"/>
    <property type="match status" value="1"/>
</dbReference>
<dbReference type="PANTHER" id="PTHR13847:SF287">
    <property type="entry name" value="FAD-DEPENDENT OXIDOREDUCTASE DOMAIN-CONTAINING PROTEIN 1"/>
    <property type="match status" value="1"/>
</dbReference>
<keyword evidence="4" id="KW-1185">Reference proteome</keyword>
<evidence type="ECO:0000259" key="2">
    <source>
        <dbReference type="Pfam" id="PF01266"/>
    </source>
</evidence>
<evidence type="ECO:0000313" key="3">
    <source>
        <dbReference type="EMBL" id="PSL21174.1"/>
    </source>
</evidence>
<dbReference type="Gene3D" id="3.30.9.10">
    <property type="entry name" value="D-Amino Acid Oxidase, subunit A, domain 2"/>
    <property type="match status" value="1"/>
</dbReference>
<name>A0A2P8FHE7_9RHOB</name>
<dbReference type="EMBL" id="PYGJ01000002">
    <property type="protein sequence ID" value="PSL21174.1"/>
    <property type="molecule type" value="Genomic_DNA"/>
</dbReference>
<dbReference type="InterPro" id="IPR006076">
    <property type="entry name" value="FAD-dep_OxRdtase"/>
</dbReference>
<reference evidence="3 4" key="1">
    <citation type="submission" date="2018-03" db="EMBL/GenBank/DDBJ databases">
        <title>Genomic Encyclopedia of Archaeal and Bacterial Type Strains, Phase II (KMG-II): from individual species to whole genera.</title>
        <authorList>
            <person name="Goeker M."/>
        </authorList>
    </citation>
    <scope>NUCLEOTIDE SEQUENCE [LARGE SCALE GENOMIC DNA]</scope>
    <source>
        <strain evidence="3 4">DSM 100673</strain>
    </source>
</reference>
<evidence type="ECO:0000313" key="4">
    <source>
        <dbReference type="Proteomes" id="UP000240418"/>
    </source>
</evidence>
<dbReference type="OrthoDB" id="7421214at2"/>
<dbReference type="AlphaFoldDB" id="A0A2P8FHE7"/>
<proteinExistence type="predicted"/>
<dbReference type="Proteomes" id="UP000240418">
    <property type="component" value="Unassembled WGS sequence"/>
</dbReference>
<evidence type="ECO:0000256" key="1">
    <source>
        <dbReference type="ARBA" id="ARBA00023002"/>
    </source>
</evidence>
<keyword evidence="1" id="KW-0560">Oxidoreductase</keyword>
<dbReference type="SUPFAM" id="SSF51905">
    <property type="entry name" value="FAD/NAD(P)-binding domain"/>
    <property type="match status" value="1"/>
</dbReference>
<dbReference type="Gene3D" id="3.50.50.60">
    <property type="entry name" value="FAD/NAD(P)-binding domain"/>
    <property type="match status" value="1"/>
</dbReference>
<dbReference type="RefSeq" id="WP_106607366.1">
    <property type="nucleotide sequence ID" value="NZ_PYGJ01000002.1"/>
</dbReference>
<feature type="domain" description="FAD dependent oxidoreductase" evidence="2">
    <location>
        <begin position="3"/>
        <end position="336"/>
    </location>
</feature>
<comment type="caution">
    <text evidence="3">The sequence shown here is derived from an EMBL/GenBank/DDBJ whole genome shotgun (WGS) entry which is preliminary data.</text>
</comment>
<organism evidence="3 4">
    <name type="scientific">Shimia abyssi</name>
    <dbReference type="NCBI Taxonomy" id="1662395"/>
    <lineage>
        <taxon>Bacteria</taxon>
        <taxon>Pseudomonadati</taxon>
        <taxon>Pseudomonadota</taxon>
        <taxon>Alphaproteobacteria</taxon>
        <taxon>Rhodobacterales</taxon>
        <taxon>Roseobacteraceae</taxon>
    </lineage>
</organism>
<dbReference type="Pfam" id="PF01266">
    <property type="entry name" value="DAO"/>
    <property type="match status" value="1"/>
</dbReference>
<dbReference type="GO" id="GO:0016491">
    <property type="term" value="F:oxidoreductase activity"/>
    <property type="evidence" value="ECO:0007669"/>
    <property type="project" value="UniProtKB-KW"/>
</dbReference>
<dbReference type="GO" id="GO:0005737">
    <property type="term" value="C:cytoplasm"/>
    <property type="evidence" value="ECO:0007669"/>
    <property type="project" value="TreeGrafter"/>
</dbReference>
<protein>
    <submittedName>
        <fullName evidence="3">Glycine/D-amino acid oxidase-like deaminating enzyme</fullName>
    </submittedName>
</protein>
<accession>A0A2P8FHE7</accession>
<gene>
    <name evidence="3" type="ORF">CLV88_102294</name>
</gene>